<comment type="similarity">
    <text evidence="2 10">Belongs to the disproportionating enzyme family.</text>
</comment>
<evidence type="ECO:0000313" key="12">
    <source>
        <dbReference type="EMBL" id="AMY25788.1"/>
    </source>
</evidence>
<proteinExistence type="inferred from homology"/>
<dbReference type="AlphaFoldDB" id="A0A143QSQ9"/>
<dbReference type="KEGG" id="rhs:A3Q41_04515"/>
<sequence>MNGRPVRVTCARRTGTIDTVAHSDEDYSQALRTLAQRLGTSTSYRGWDDTEHDVSDATLRQVLAARGYATETTEDVDRALEDIENAPWRRLLPPVVVTTQGTEATVWVHVPHGNPVEVSMVSEDGDAIEVPQADVWVDPREVDGRLIGRATFVVPGDAPLGWHSLTATTIGEDNTVRTSDTVVVVTPKSLSPNAELADRQRTGLLAQLYSVRSTRSWGIGDLADLEDMVDIAGRAHGFDYLLVNPLHADRPTTPVEASPYLPTTRRFFNPLYIRVENIRETALLSPKQFGKIQDAAARFDKANVRTKKLNRDATFKAKLRALERVHKVERSPARESAFRAFVEREGTGLRDFAVWSALAEKFGPNDPAWTDRAAHPRTDFVLEQRAKLAGRIDFHMWLQWICDEQLAAAQRAALDAGMDIGVMHDLAVGVARGGADAWTLGDVLVSGVTVGAPPDNFNQQGQNWNQPPWDPDRLREMAYVPYRDMLRTILRHAGGIRVDHILGLFRLWWIPQEAENAGGGTYVEYDHEALIGILALEAERAGAVVVGEDLGVFEPMVQEYLTERGIFGTSILWFEADDSGPIPPEDYRTLCLTSVTTHDLPPTAGYLEGEHIELRSRLGLLERDIDAEKEVDSRAREAVLDLARTRGLLAADADNHETVEALHRLVQRSPSLLIGVALVDAVGEHRIQNQPGTDETQYGNWKVPLADSDGSAVLVDDLAEHPRLVSLVRAMATESSDR</sequence>
<evidence type="ECO:0000256" key="1">
    <source>
        <dbReference type="ARBA" id="ARBA00000439"/>
    </source>
</evidence>
<evidence type="ECO:0000256" key="8">
    <source>
        <dbReference type="ARBA" id="ARBA00031423"/>
    </source>
</evidence>
<name>A0A143QSQ9_RHOFA</name>
<evidence type="ECO:0000313" key="13">
    <source>
        <dbReference type="Proteomes" id="UP000076038"/>
    </source>
</evidence>
<accession>A0A143QSQ9</accession>
<keyword evidence="5 10" id="KW-0328">Glycosyltransferase</keyword>
<evidence type="ECO:0000256" key="4">
    <source>
        <dbReference type="ARBA" id="ARBA00020295"/>
    </source>
</evidence>
<evidence type="ECO:0000256" key="7">
    <source>
        <dbReference type="ARBA" id="ARBA00023277"/>
    </source>
</evidence>
<dbReference type="NCBIfam" id="TIGR00217">
    <property type="entry name" value="malQ"/>
    <property type="match status" value="1"/>
</dbReference>
<dbReference type="PATRIC" id="fig|1653479.3.peg.4572"/>
<dbReference type="Pfam" id="PF21226">
    <property type="entry name" value="MalQ_N"/>
    <property type="match status" value="1"/>
</dbReference>
<keyword evidence="6 10" id="KW-0808">Transferase</keyword>
<dbReference type="Proteomes" id="UP000076038">
    <property type="component" value="Chromosome"/>
</dbReference>
<dbReference type="EC" id="2.4.1.25" evidence="3 10"/>
<evidence type="ECO:0000256" key="10">
    <source>
        <dbReference type="RuleBase" id="RU361207"/>
    </source>
</evidence>
<evidence type="ECO:0000259" key="11">
    <source>
        <dbReference type="Pfam" id="PF21226"/>
    </source>
</evidence>
<dbReference type="Pfam" id="PF02446">
    <property type="entry name" value="Glyco_hydro_77"/>
    <property type="match status" value="1"/>
</dbReference>
<dbReference type="PANTHER" id="PTHR32438">
    <property type="entry name" value="4-ALPHA-GLUCANOTRANSFERASE DPE1, CHLOROPLASTIC/AMYLOPLASTIC"/>
    <property type="match status" value="1"/>
</dbReference>
<evidence type="ECO:0000256" key="3">
    <source>
        <dbReference type="ARBA" id="ARBA00012560"/>
    </source>
</evidence>
<evidence type="ECO:0000256" key="6">
    <source>
        <dbReference type="ARBA" id="ARBA00022679"/>
    </source>
</evidence>
<dbReference type="EMBL" id="CP015220">
    <property type="protein sequence ID" value="AMY25788.1"/>
    <property type="molecule type" value="Genomic_DNA"/>
</dbReference>
<evidence type="ECO:0000256" key="5">
    <source>
        <dbReference type="ARBA" id="ARBA00022676"/>
    </source>
</evidence>
<dbReference type="GO" id="GO:0004134">
    <property type="term" value="F:4-alpha-glucanotransferase activity"/>
    <property type="evidence" value="ECO:0007669"/>
    <property type="project" value="UniProtKB-EC"/>
</dbReference>
<dbReference type="InterPro" id="IPR017853">
    <property type="entry name" value="GH"/>
</dbReference>
<dbReference type="SUPFAM" id="SSF51445">
    <property type="entry name" value="(Trans)glycosidases"/>
    <property type="match status" value="1"/>
</dbReference>
<evidence type="ECO:0000256" key="9">
    <source>
        <dbReference type="ARBA" id="ARBA00031501"/>
    </source>
</evidence>
<organism evidence="12 13">
    <name type="scientific">Rhodococcoides fascians</name>
    <name type="common">Rhodococcus fascians</name>
    <dbReference type="NCBI Taxonomy" id="1828"/>
    <lineage>
        <taxon>Bacteria</taxon>
        <taxon>Bacillati</taxon>
        <taxon>Actinomycetota</taxon>
        <taxon>Actinomycetes</taxon>
        <taxon>Mycobacteriales</taxon>
        <taxon>Nocardiaceae</taxon>
        <taxon>Rhodococcoides</taxon>
    </lineage>
</organism>
<evidence type="ECO:0000256" key="2">
    <source>
        <dbReference type="ARBA" id="ARBA00005684"/>
    </source>
</evidence>
<keyword evidence="13" id="KW-1185">Reference proteome</keyword>
<dbReference type="InterPro" id="IPR003385">
    <property type="entry name" value="Glyco_hydro_77"/>
</dbReference>
<dbReference type="PANTHER" id="PTHR32438:SF5">
    <property type="entry name" value="4-ALPHA-GLUCANOTRANSFERASE DPE1, CHLOROPLASTIC_AMYLOPLASTIC"/>
    <property type="match status" value="1"/>
</dbReference>
<dbReference type="GO" id="GO:0005975">
    <property type="term" value="P:carbohydrate metabolic process"/>
    <property type="evidence" value="ECO:0007669"/>
    <property type="project" value="InterPro"/>
</dbReference>
<keyword evidence="7 10" id="KW-0119">Carbohydrate metabolism</keyword>
<reference evidence="12 13" key="1">
    <citation type="journal article" date="2016" name="Genome Announc.">
        <title>Complete Genome and Plasmid Sequences for Rhodococcus fascians D188 and Draft Sequences for Rhodococcus Isolates PBTS 1 and PBTS 2.</title>
        <authorList>
            <person name="Stamler R.A."/>
            <person name="Vereecke D."/>
            <person name="Zhang Y."/>
            <person name="Schilkey F."/>
            <person name="Devitt N."/>
            <person name="Randall J.J."/>
        </authorList>
    </citation>
    <scope>NUCLEOTIDE SEQUENCE [LARGE SCALE GENOMIC DNA]</scope>
    <source>
        <strain evidence="12 13">PBTS2</strain>
    </source>
</reference>
<reference evidence="13" key="2">
    <citation type="submission" date="2016-04" db="EMBL/GenBank/DDBJ databases">
        <title>Complete Genome and Plasmid Sequences for Rhodococcus fascians D188 and Draft Sequences for Rhodococcus spp. Isolates PBTS 1 and PBTS 2.</title>
        <authorList>
            <person name="Stamer R."/>
            <person name="Vereecke D."/>
            <person name="Zhang Y."/>
            <person name="Schilkey F."/>
            <person name="Devitt N."/>
            <person name="Randall J."/>
        </authorList>
    </citation>
    <scope>NUCLEOTIDE SEQUENCE [LARGE SCALE GENOMIC DNA]</scope>
    <source>
        <strain evidence="13">PBTS2</strain>
    </source>
</reference>
<dbReference type="Gene3D" id="3.20.20.80">
    <property type="entry name" value="Glycosidases"/>
    <property type="match status" value="1"/>
</dbReference>
<gene>
    <name evidence="12" type="primary">malQ</name>
    <name evidence="12" type="ORF">A3Q41_04515</name>
</gene>
<comment type="catalytic activity">
    <reaction evidence="1 10">
        <text>Transfers a segment of a (1-&gt;4)-alpha-D-glucan to a new position in an acceptor, which may be glucose or a (1-&gt;4)-alpha-D-glucan.</text>
        <dbReference type="EC" id="2.4.1.25"/>
    </reaction>
</comment>
<protein>
    <recommendedName>
        <fullName evidence="4 10">4-alpha-glucanotransferase</fullName>
        <ecNumber evidence="3 10">2.4.1.25</ecNumber>
    </recommendedName>
    <alternativeName>
        <fullName evidence="8 10">Amylomaltase</fullName>
    </alternativeName>
    <alternativeName>
        <fullName evidence="9 10">Disproportionating enzyme</fullName>
    </alternativeName>
</protein>
<feature type="domain" description="MalQ N-terminal beta-sandwich" evidence="11">
    <location>
        <begin position="92"/>
        <end position="187"/>
    </location>
</feature>
<dbReference type="InterPro" id="IPR048458">
    <property type="entry name" value="MalQ_N"/>
</dbReference>